<proteinExistence type="predicted"/>
<protein>
    <submittedName>
        <fullName evidence="1">Uncharacterized protein</fullName>
    </submittedName>
</protein>
<dbReference type="EMBL" id="BARS01040482">
    <property type="protein sequence ID" value="GAG36178.1"/>
    <property type="molecule type" value="Genomic_DNA"/>
</dbReference>
<name>X0XHP9_9ZZZZ</name>
<accession>X0XHP9</accession>
<dbReference type="AlphaFoldDB" id="X0XHP9"/>
<sequence length="181" mass="20865">MVEKHSQSFFGQSTGLTLLSSSKSDPFIFLKCIKKKSDGSWEKPSLGEGKTIKCNLDEIVMILEVFKRTSDSWSSYHNFNDVKTQISFKWENENKKKLLIYIGNYSKMLNFAQIEIFRLLLEHILQEKIEFATIVNINPRKAGNNNPKDNGQRNQVKNPTELYVVQESVELNENEVSQIKG</sequence>
<comment type="caution">
    <text evidence="1">The sequence shown here is derived from an EMBL/GenBank/DDBJ whole genome shotgun (WGS) entry which is preliminary data.</text>
</comment>
<organism evidence="1">
    <name type="scientific">marine sediment metagenome</name>
    <dbReference type="NCBI Taxonomy" id="412755"/>
    <lineage>
        <taxon>unclassified sequences</taxon>
        <taxon>metagenomes</taxon>
        <taxon>ecological metagenomes</taxon>
    </lineage>
</organism>
<reference evidence="1" key="1">
    <citation type="journal article" date="2014" name="Front. Microbiol.">
        <title>High frequency of phylogenetically diverse reductive dehalogenase-homologous genes in deep subseafloor sedimentary metagenomes.</title>
        <authorList>
            <person name="Kawai M."/>
            <person name="Futagami T."/>
            <person name="Toyoda A."/>
            <person name="Takaki Y."/>
            <person name="Nishi S."/>
            <person name="Hori S."/>
            <person name="Arai W."/>
            <person name="Tsubouchi T."/>
            <person name="Morono Y."/>
            <person name="Uchiyama I."/>
            <person name="Ito T."/>
            <person name="Fujiyama A."/>
            <person name="Inagaki F."/>
            <person name="Takami H."/>
        </authorList>
    </citation>
    <scope>NUCLEOTIDE SEQUENCE</scope>
    <source>
        <strain evidence="1">Expedition CK06-06</strain>
    </source>
</reference>
<evidence type="ECO:0000313" key="1">
    <source>
        <dbReference type="EMBL" id="GAG36178.1"/>
    </source>
</evidence>
<gene>
    <name evidence="1" type="ORF">S01H1_61697</name>
</gene>
<feature type="non-terminal residue" evidence="1">
    <location>
        <position position="181"/>
    </location>
</feature>